<evidence type="ECO:0000313" key="2">
    <source>
        <dbReference type="Proteomes" id="UP000828048"/>
    </source>
</evidence>
<sequence length="174" mass="18784">MEDRRDEHFTGEGYVSPRLDEQGGGRGIDYEALAVCVVILVYVSVMLVLVYDMVLLNLKIGFKVVRDSSPSPIPTLCGADSWRLIIESSSRHTTTVDGSRSGYSSSITSRHTAVGGASGSSTVSAFSTKKQLFVIVVLFSTSSLGDLPEMDIRIDGDLVVHVIREAPSMEVQGK</sequence>
<reference evidence="1 2" key="1">
    <citation type="journal article" date="2021" name="Hortic Res">
        <title>High-quality reference genome and annotation aids understanding of berry development for evergreen blueberry (Vaccinium darrowii).</title>
        <authorList>
            <person name="Yu J."/>
            <person name="Hulse-Kemp A.M."/>
            <person name="Babiker E."/>
            <person name="Staton M."/>
        </authorList>
    </citation>
    <scope>NUCLEOTIDE SEQUENCE [LARGE SCALE GENOMIC DNA]</scope>
    <source>
        <strain evidence="2">cv. NJ 8807/NJ 8810</strain>
        <tissue evidence="1">Young leaf</tissue>
    </source>
</reference>
<evidence type="ECO:0000313" key="1">
    <source>
        <dbReference type="EMBL" id="KAH7840125.1"/>
    </source>
</evidence>
<accession>A0ACB7XH65</accession>
<keyword evidence="2" id="KW-1185">Reference proteome</keyword>
<comment type="caution">
    <text evidence="1">The sequence shown here is derived from an EMBL/GenBank/DDBJ whole genome shotgun (WGS) entry which is preliminary data.</text>
</comment>
<gene>
    <name evidence="1" type="ORF">Vadar_012942</name>
</gene>
<dbReference type="Proteomes" id="UP000828048">
    <property type="component" value="Chromosome 10"/>
</dbReference>
<name>A0ACB7XH65_9ERIC</name>
<proteinExistence type="predicted"/>
<protein>
    <submittedName>
        <fullName evidence="1">Uncharacterized protein</fullName>
    </submittedName>
</protein>
<dbReference type="EMBL" id="CM037160">
    <property type="protein sequence ID" value="KAH7840125.1"/>
    <property type="molecule type" value="Genomic_DNA"/>
</dbReference>
<organism evidence="1 2">
    <name type="scientific">Vaccinium darrowii</name>
    <dbReference type="NCBI Taxonomy" id="229202"/>
    <lineage>
        <taxon>Eukaryota</taxon>
        <taxon>Viridiplantae</taxon>
        <taxon>Streptophyta</taxon>
        <taxon>Embryophyta</taxon>
        <taxon>Tracheophyta</taxon>
        <taxon>Spermatophyta</taxon>
        <taxon>Magnoliopsida</taxon>
        <taxon>eudicotyledons</taxon>
        <taxon>Gunneridae</taxon>
        <taxon>Pentapetalae</taxon>
        <taxon>asterids</taxon>
        <taxon>Ericales</taxon>
        <taxon>Ericaceae</taxon>
        <taxon>Vaccinioideae</taxon>
        <taxon>Vaccinieae</taxon>
        <taxon>Vaccinium</taxon>
    </lineage>
</organism>